<dbReference type="AlphaFoldDB" id="A0AAW0AFK9"/>
<accession>A0AAW0AFK9</accession>
<dbReference type="Gene3D" id="1.20.1280.50">
    <property type="match status" value="1"/>
</dbReference>
<evidence type="ECO:0000259" key="1">
    <source>
        <dbReference type="Pfam" id="PF12937"/>
    </source>
</evidence>
<evidence type="ECO:0000313" key="2">
    <source>
        <dbReference type="EMBL" id="KAK7007891.1"/>
    </source>
</evidence>
<sequence>MDLDVTTQTANAVAIPPSPPCQECGSKSFEAQVKALIAAAEEKIALIDSQIRDLQCMRDREYGQIASLKLVIAPIRKLPNELLMEIFCRAVWCVQSALWLSQVCKHWRQLAHATPALWTQQPPLHLPKGKTHTPESIATVKTYLERSRPFPISLRLHCYSWDTEIPPALADVLLLGAPRWEHLDVWDCRPVLQALAKLPGGTLNTLRTVALREHGRIEAPVASVFLCAPLLREVTLWNADVRKFPMPWAQLTQLEMQENDFALCLNILLQSTSLIHATIRARGGDNEAANNAPPTSTSPLITLPFLETLDLSLPSGDEINSCCARLALPKLRKLRIYFTDPDFDFKEWAPISTLFTQFQLRSPSIEDFSLSVCRIYPPELYPILLHAPRLTHLHLEMCYEAIDDFVLAQLERDDANTSHLVPDLQELLLWEIGESFSEEQLLSTIRSRWWTTDELQAMAGPPPVARWERVDISRREGAPDLSDRFERRVGRLKAQGLNVEVS</sequence>
<dbReference type="InterPro" id="IPR032675">
    <property type="entry name" value="LRR_dom_sf"/>
</dbReference>
<dbReference type="Pfam" id="PF12937">
    <property type="entry name" value="F-box-like"/>
    <property type="match status" value="1"/>
</dbReference>
<organism evidence="2 3">
    <name type="scientific">Favolaschia claudopus</name>
    <dbReference type="NCBI Taxonomy" id="2862362"/>
    <lineage>
        <taxon>Eukaryota</taxon>
        <taxon>Fungi</taxon>
        <taxon>Dikarya</taxon>
        <taxon>Basidiomycota</taxon>
        <taxon>Agaricomycotina</taxon>
        <taxon>Agaricomycetes</taxon>
        <taxon>Agaricomycetidae</taxon>
        <taxon>Agaricales</taxon>
        <taxon>Marasmiineae</taxon>
        <taxon>Mycenaceae</taxon>
        <taxon>Favolaschia</taxon>
    </lineage>
</organism>
<evidence type="ECO:0000313" key="3">
    <source>
        <dbReference type="Proteomes" id="UP001362999"/>
    </source>
</evidence>
<feature type="domain" description="F-box" evidence="1">
    <location>
        <begin position="76"/>
        <end position="120"/>
    </location>
</feature>
<dbReference type="SUPFAM" id="SSF81383">
    <property type="entry name" value="F-box domain"/>
    <property type="match status" value="1"/>
</dbReference>
<gene>
    <name evidence="2" type="ORF">R3P38DRAFT_3365671</name>
</gene>
<name>A0AAW0AFK9_9AGAR</name>
<proteinExistence type="predicted"/>
<protein>
    <recommendedName>
        <fullName evidence="1">F-box domain-containing protein</fullName>
    </recommendedName>
</protein>
<dbReference type="EMBL" id="JAWWNJ010000069">
    <property type="protein sequence ID" value="KAK7007891.1"/>
    <property type="molecule type" value="Genomic_DNA"/>
</dbReference>
<keyword evidence="3" id="KW-1185">Reference proteome</keyword>
<dbReference type="SUPFAM" id="SSF52047">
    <property type="entry name" value="RNI-like"/>
    <property type="match status" value="1"/>
</dbReference>
<reference evidence="2 3" key="1">
    <citation type="journal article" date="2024" name="J Genomics">
        <title>Draft genome sequencing and assembly of Favolaschia claudopus CIRM-BRFM 2984 isolated from oak limbs.</title>
        <authorList>
            <person name="Navarro D."/>
            <person name="Drula E."/>
            <person name="Chaduli D."/>
            <person name="Cazenave R."/>
            <person name="Ahrendt S."/>
            <person name="Wang J."/>
            <person name="Lipzen A."/>
            <person name="Daum C."/>
            <person name="Barry K."/>
            <person name="Grigoriev I.V."/>
            <person name="Favel A."/>
            <person name="Rosso M.N."/>
            <person name="Martin F."/>
        </authorList>
    </citation>
    <scope>NUCLEOTIDE SEQUENCE [LARGE SCALE GENOMIC DNA]</scope>
    <source>
        <strain evidence="2 3">CIRM-BRFM 2984</strain>
    </source>
</reference>
<dbReference type="InterPro" id="IPR001810">
    <property type="entry name" value="F-box_dom"/>
</dbReference>
<dbReference type="Proteomes" id="UP001362999">
    <property type="component" value="Unassembled WGS sequence"/>
</dbReference>
<dbReference type="Gene3D" id="3.80.10.10">
    <property type="entry name" value="Ribonuclease Inhibitor"/>
    <property type="match status" value="1"/>
</dbReference>
<comment type="caution">
    <text evidence="2">The sequence shown here is derived from an EMBL/GenBank/DDBJ whole genome shotgun (WGS) entry which is preliminary data.</text>
</comment>
<dbReference type="InterPro" id="IPR036047">
    <property type="entry name" value="F-box-like_dom_sf"/>
</dbReference>